<comment type="caution">
    <text evidence="1">The sequence shown here is derived from an EMBL/GenBank/DDBJ whole genome shotgun (WGS) entry which is preliminary data.</text>
</comment>
<organism evidence="1 2">
    <name type="scientific">Caerostris extrusa</name>
    <name type="common">Bark spider</name>
    <name type="synonym">Caerostris bankana</name>
    <dbReference type="NCBI Taxonomy" id="172846"/>
    <lineage>
        <taxon>Eukaryota</taxon>
        <taxon>Metazoa</taxon>
        <taxon>Ecdysozoa</taxon>
        <taxon>Arthropoda</taxon>
        <taxon>Chelicerata</taxon>
        <taxon>Arachnida</taxon>
        <taxon>Araneae</taxon>
        <taxon>Araneomorphae</taxon>
        <taxon>Entelegynae</taxon>
        <taxon>Araneoidea</taxon>
        <taxon>Araneidae</taxon>
        <taxon>Caerostris</taxon>
    </lineage>
</organism>
<proteinExistence type="predicted"/>
<evidence type="ECO:0000313" key="1">
    <source>
        <dbReference type="EMBL" id="GIY41955.1"/>
    </source>
</evidence>
<dbReference type="EMBL" id="BPLR01010784">
    <property type="protein sequence ID" value="GIY41955.1"/>
    <property type="molecule type" value="Genomic_DNA"/>
</dbReference>
<dbReference type="AlphaFoldDB" id="A0AAV4T6N7"/>
<sequence length="97" mass="11153">MIPLIVANFYLINPAKSKTGFILHLFCTTKQIYSSTKLPQKLRTAQSLWCLLFSNPFPPRIKGWRRSPGFRTRLVNECLPHLSAKHHPLNCDEESTS</sequence>
<protein>
    <submittedName>
        <fullName evidence="1">Uncharacterized protein</fullName>
    </submittedName>
</protein>
<keyword evidence="2" id="KW-1185">Reference proteome</keyword>
<evidence type="ECO:0000313" key="2">
    <source>
        <dbReference type="Proteomes" id="UP001054945"/>
    </source>
</evidence>
<accession>A0AAV4T6N7</accession>
<name>A0AAV4T6N7_CAEEX</name>
<dbReference type="Proteomes" id="UP001054945">
    <property type="component" value="Unassembled WGS sequence"/>
</dbReference>
<reference evidence="1 2" key="1">
    <citation type="submission" date="2021-06" db="EMBL/GenBank/DDBJ databases">
        <title>Caerostris extrusa draft genome.</title>
        <authorList>
            <person name="Kono N."/>
            <person name="Arakawa K."/>
        </authorList>
    </citation>
    <scope>NUCLEOTIDE SEQUENCE [LARGE SCALE GENOMIC DNA]</scope>
</reference>
<gene>
    <name evidence="1" type="ORF">CEXT_803441</name>
</gene>